<name>A0A2S5KVS6_9PROT</name>
<dbReference type="OrthoDB" id="9805754at2"/>
<reference evidence="4 5" key="1">
    <citation type="submission" date="2018-02" db="EMBL/GenBank/DDBJ databases">
        <title>novel marine gammaproteobacteria from coastal saline agro ecosystem.</title>
        <authorList>
            <person name="Krishnan R."/>
            <person name="Ramesh Kumar N."/>
        </authorList>
    </citation>
    <scope>NUCLEOTIDE SEQUENCE [LARGE SCALE GENOMIC DNA]</scope>
    <source>
        <strain evidence="4 5">228</strain>
    </source>
</reference>
<dbReference type="InterPro" id="IPR000304">
    <property type="entry name" value="Pyrroline-COOH_reductase"/>
</dbReference>
<dbReference type="Proteomes" id="UP000238196">
    <property type="component" value="Unassembled WGS sequence"/>
</dbReference>
<comment type="similarity">
    <text evidence="1">Belongs to the pyrroline-5-carboxylate reductase family.</text>
</comment>
<gene>
    <name evidence="4" type="ORF">C4K68_03250</name>
</gene>
<evidence type="ECO:0000256" key="1">
    <source>
        <dbReference type="ARBA" id="ARBA00005525"/>
    </source>
</evidence>
<dbReference type="GO" id="GO:0004735">
    <property type="term" value="F:pyrroline-5-carboxylate reductase activity"/>
    <property type="evidence" value="ECO:0007669"/>
    <property type="project" value="InterPro"/>
</dbReference>
<protein>
    <recommendedName>
        <fullName evidence="3">Pyrroline-5-carboxylate reductase catalytic N-terminal domain-containing protein</fullName>
    </recommendedName>
</protein>
<evidence type="ECO:0000313" key="4">
    <source>
        <dbReference type="EMBL" id="PPC78870.1"/>
    </source>
</evidence>
<dbReference type="PIRSF" id="PIRSF000193">
    <property type="entry name" value="Pyrrol-5-carb_rd"/>
    <property type="match status" value="1"/>
</dbReference>
<dbReference type="Gene3D" id="3.40.50.720">
    <property type="entry name" value="NAD(P)-binding Rossmann-like Domain"/>
    <property type="match status" value="1"/>
</dbReference>
<sequence>MNIGFIGVGAIAEALVHGLATLPDSPHRLILSPRNPARASHLSACYAEVHTASSNQAVVEQSDWVFITVKPDITADVLAGLPFRPEQLIINCVSTCTCADIRQLIGHNMQVFKAIPLPPVARHQGPLAYTPAHPLLQALFSQLGNAVAVADEAQLQAIATITAQISSLYGLFDCARQWLQQQGIAPQAASDYIKAMYLAQTRLAAEDGAPPFAGLMEEVSTPGGLNEQVLRQLTAVRWFDAYASSCDAVLARLRQQAD</sequence>
<dbReference type="GO" id="GO:0055129">
    <property type="term" value="P:L-proline biosynthetic process"/>
    <property type="evidence" value="ECO:0007669"/>
    <property type="project" value="TreeGrafter"/>
</dbReference>
<dbReference type="AlphaFoldDB" id="A0A2S5KVS6"/>
<dbReference type="PANTHER" id="PTHR11645">
    <property type="entry name" value="PYRROLINE-5-CARBOXYLATE REDUCTASE"/>
    <property type="match status" value="1"/>
</dbReference>
<accession>A0A2S5KVS6</accession>
<organism evidence="4 5">
    <name type="scientific">Proteobacteria bacterium 228</name>
    <dbReference type="NCBI Taxonomy" id="2083153"/>
    <lineage>
        <taxon>Bacteria</taxon>
        <taxon>Pseudomonadati</taxon>
        <taxon>Pseudomonadota</taxon>
    </lineage>
</organism>
<feature type="domain" description="Pyrroline-5-carboxylate reductase catalytic N-terminal" evidence="3">
    <location>
        <begin position="3"/>
        <end position="93"/>
    </location>
</feature>
<evidence type="ECO:0000313" key="5">
    <source>
        <dbReference type="Proteomes" id="UP000238196"/>
    </source>
</evidence>
<dbReference type="SUPFAM" id="SSF51735">
    <property type="entry name" value="NAD(P)-binding Rossmann-fold domains"/>
    <property type="match status" value="1"/>
</dbReference>
<feature type="binding site" evidence="2">
    <location>
        <position position="55"/>
    </location>
    <ligand>
        <name>NADPH</name>
        <dbReference type="ChEBI" id="CHEBI:57783"/>
    </ligand>
</feature>
<proteinExistence type="inferred from homology"/>
<evidence type="ECO:0000259" key="3">
    <source>
        <dbReference type="Pfam" id="PF03807"/>
    </source>
</evidence>
<keyword evidence="2" id="KW-0521">NADP</keyword>
<dbReference type="PANTHER" id="PTHR11645:SF13">
    <property type="entry name" value="PYRROLINE-5-CARBOXYLATE REDUCTASE CATALYTIC N-TERMINAL DOMAIN-CONTAINING PROTEIN"/>
    <property type="match status" value="1"/>
</dbReference>
<dbReference type="InterPro" id="IPR036291">
    <property type="entry name" value="NAD(P)-bd_dom_sf"/>
</dbReference>
<evidence type="ECO:0000256" key="2">
    <source>
        <dbReference type="PIRSR" id="PIRSR000193-1"/>
    </source>
</evidence>
<dbReference type="Pfam" id="PF03807">
    <property type="entry name" value="F420_oxidored"/>
    <property type="match status" value="1"/>
</dbReference>
<dbReference type="InterPro" id="IPR028939">
    <property type="entry name" value="P5C_Rdtase_cat_N"/>
</dbReference>
<comment type="caution">
    <text evidence="4">The sequence shown here is derived from an EMBL/GenBank/DDBJ whole genome shotgun (WGS) entry which is preliminary data.</text>
</comment>
<dbReference type="EMBL" id="PRLP01000009">
    <property type="protein sequence ID" value="PPC78870.1"/>
    <property type="molecule type" value="Genomic_DNA"/>
</dbReference>